<reference evidence="5 6" key="1">
    <citation type="submission" date="2019-08" db="EMBL/GenBank/DDBJ databases">
        <title>Archaea genome.</title>
        <authorList>
            <person name="Kajale S."/>
            <person name="Shouche Y."/>
            <person name="Deshpande N."/>
            <person name="Sharma A."/>
        </authorList>
    </citation>
    <scope>NUCLEOTIDE SEQUENCE [LARGE SCALE GENOMIC DNA]</scope>
    <source>
        <strain evidence="5 6">ESP3B_9</strain>
    </source>
</reference>
<dbReference type="Gene3D" id="3.40.190.10">
    <property type="entry name" value="Periplasmic binding protein-like II"/>
    <property type="match status" value="1"/>
</dbReference>
<keyword evidence="6" id="KW-1185">Reference proteome</keyword>
<dbReference type="Pfam" id="PF00496">
    <property type="entry name" value="SBP_bac_5"/>
    <property type="match status" value="1"/>
</dbReference>
<dbReference type="GO" id="GO:0015833">
    <property type="term" value="P:peptide transport"/>
    <property type="evidence" value="ECO:0007669"/>
    <property type="project" value="TreeGrafter"/>
</dbReference>
<evidence type="ECO:0000256" key="2">
    <source>
        <dbReference type="ARBA" id="ARBA00022448"/>
    </source>
</evidence>
<dbReference type="RefSeq" id="WP_149082044.1">
    <property type="nucleotide sequence ID" value="NZ_VTAW01000018.1"/>
</dbReference>
<comment type="caution">
    <text evidence="5">The sequence shown here is derived from an EMBL/GenBank/DDBJ whole genome shotgun (WGS) entry which is preliminary data.</text>
</comment>
<keyword evidence="2" id="KW-0813">Transport</keyword>
<comment type="similarity">
    <text evidence="1">Belongs to the bacterial solute-binding protein 5 family.</text>
</comment>
<dbReference type="PANTHER" id="PTHR30290">
    <property type="entry name" value="PERIPLASMIC BINDING COMPONENT OF ABC TRANSPORTER"/>
    <property type="match status" value="1"/>
</dbReference>
<feature type="domain" description="Solute-binding protein family 5" evidence="4">
    <location>
        <begin position="282"/>
        <end position="530"/>
    </location>
</feature>
<dbReference type="SUPFAM" id="SSF53850">
    <property type="entry name" value="Periplasmic binding protein-like II"/>
    <property type="match status" value="2"/>
</dbReference>
<evidence type="ECO:0000256" key="3">
    <source>
        <dbReference type="ARBA" id="ARBA00022729"/>
    </source>
</evidence>
<dbReference type="CDD" id="cd00995">
    <property type="entry name" value="PBP2_NikA_DppA_OppA_like"/>
    <property type="match status" value="1"/>
</dbReference>
<evidence type="ECO:0000256" key="1">
    <source>
        <dbReference type="ARBA" id="ARBA00005695"/>
    </source>
</evidence>
<dbReference type="Proteomes" id="UP000324104">
    <property type="component" value="Unassembled WGS sequence"/>
</dbReference>
<dbReference type="PROSITE" id="PS51257">
    <property type="entry name" value="PROKAR_LIPOPROTEIN"/>
    <property type="match status" value="1"/>
</dbReference>
<dbReference type="InterPro" id="IPR039424">
    <property type="entry name" value="SBP_5"/>
</dbReference>
<protein>
    <submittedName>
        <fullName evidence="5">ABC transporter substrate-binding protein</fullName>
    </submittedName>
</protein>
<dbReference type="PANTHER" id="PTHR30290:SF9">
    <property type="entry name" value="OLIGOPEPTIDE-BINDING PROTEIN APPA"/>
    <property type="match status" value="1"/>
</dbReference>
<dbReference type="Gene3D" id="3.10.105.10">
    <property type="entry name" value="Dipeptide-binding Protein, Domain 3"/>
    <property type="match status" value="2"/>
</dbReference>
<proteinExistence type="inferred from homology"/>
<evidence type="ECO:0000313" key="6">
    <source>
        <dbReference type="Proteomes" id="UP000324104"/>
    </source>
</evidence>
<dbReference type="EMBL" id="VTAW01000018">
    <property type="protein sequence ID" value="TYT61398.1"/>
    <property type="molecule type" value="Genomic_DNA"/>
</dbReference>
<sequence>MGCRKGFDERVGRRTILRGLGAVGTIGLSGCITAERDDRISESGPTELIQRGFEATGVDAPFETTIYANAENGERSRWAQLVQHELNETGLFDVDFEQLEWGSYEQLCLNMADNAENALVTLDISGGWDPHTYVNSLFHSDRRSPNGFNFNHYTDDRTDELIDSGLAESDPERRADIYRELQERLARQVPISIVRSGEETAIYRCDAIDDWRQYPLPGSEYDAVYTPYGREFLESEDGAELVVDLPATVSNPDPVRMNDTTSNMATTPIYEGLLAVDFEGAVRPSLATDWEQLDPTTYRFELRGDVAFHNGETLTADHVRATFERYAGTPRETDVYDWYEDTVVIDETELEIHLEREYGPFEVSVGVPIVPLAASEGALDLSEEPTGTGPYRFDEYADGEYWRLRRFDGHWFDGDESVPERPPVETITMRIVPDPASRRAAIEAGELDLATQISAADVTDLETQSAYCVERSAAGAIDFLVYPAYLEPFTNADVRRGIDRLIPRETIVEDVYAGVGAVAYTPIPPLLEEFAVDSLDPDR</sequence>
<keyword evidence="3" id="KW-0732">Signal</keyword>
<evidence type="ECO:0000313" key="5">
    <source>
        <dbReference type="EMBL" id="TYT61398.1"/>
    </source>
</evidence>
<organism evidence="5 6">
    <name type="scientific">Natrialba swarupiae</name>
    <dbReference type="NCBI Taxonomy" id="2448032"/>
    <lineage>
        <taxon>Archaea</taxon>
        <taxon>Methanobacteriati</taxon>
        <taxon>Methanobacteriota</taxon>
        <taxon>Stenosarchaea group</taxon>
        <taxon>Halobacteria</taxon>
        <taxon>Halobacteriales</taxon>
        <taxon>Natrialbaceae</taxon>
        <taxon>Natrialba</taxon>
    </lineage>
</organism>
<dbReference type="Gene3D" id="3.90.76.10">
    <property type="entry name" value="Dipeptide-binding Protein, Domain 1"/>
    <property type="match status" value="1"/>
</dbReference>
<name>A0A5D5AHR3_9EURY</name>
<dbReference type="InterPro" id="IPR000914">
    <property type="entry name" value="SBP_5_dom"/>
</dbReference>
<evidence type="ECO:0000259" key="4">
    <source>
        <dbReference type="Pfam" id="PF00496"/>
    </source>
</evidence>
<dbReference type="GO" id="GO:1904680">
    <property type="term" value="F:peptide transmembrane transporter activity"/>
    <property type="evidence" value="ECO:0007669"/>
    <property type="project" value="TreeGrafter"/>
</dbReference>
<gene>
    <name evidence="5" type="ORF">FYC77_13595</name>
</gene>
<dbReference type="AlphaFoldDB" id="A0A5D5AHR3"/>
<accession>A0A5D5AHR3</accession>